<dbReference type="PANTHER" id="PTHR38011">
    <property type="entry name" value="DIHYDROFOLATE REDUCTASE FAMILY PROTEIN (AFU_ORTHOLOGUE AFUA_8G06820)"/>
    <property type="match status" value="1"/>
</dbReference>
<dbReference type="Gene3D" id="3.40.430.10">
    <property type="entry name" value="Dihydrofolate Reductase, subunit A"/>
    <property type="match status" value="1"/>
</dbReference>
<evidence type="ECO:0000313" key="3">
    <source>
        <dbReference type="Proteomes" id="UP000294927"/>
    </source>
</evidence>
<dbReference type="EMBL" id="SOCP01000010">
    <property type="protein sequence ID" value="TDV46943.1"/>
    <property type="molecule type" value="Genomic_DNA"/>
</dbReference>
<organism evidence="2 3">
    <name type="scientific">Actinophytocola oryzae</name>
    <dbReference type="NCBI Taxonomy" id="502181"/>
    <lineage>
        <taxon>Bacteria</taxon>
        <taxon>Bacillati</taxon>
        <taxon>Actinomycetota</taxon>
        <taxon>Actinomycetes</taxon>
        <taxon>Pseudonocardiales</taxon>
        <taxon>Pseudonocardiaceae</taxon>
    </lineage>
</organism>
<dbReference type="SUPFAM" id="SSF53597">
    <property type="entry name" value="Dihydrofolate reductase-like"/>
    <property type="match status" value="1"/>
</dbReference>
<feature type="domain" description="Bacterial bifunctional deaminase-reductase C-terminal" evidence="1">
    <location>
        <begin position="9"/>
        <end position="180"/>
    </location>
</feature>
<keyword evidence="3" id="KW-1185">Reference proteome</keyword>
<reference evidence="2 3" key="1">
    <citation type="submission" date="2019-03" db="EMBL/GenBank/DDBJ databases">
        <title>Genomic Encyclopedia of Archaeal and Bacterial Type Strains, Phase II (KMG-II): from individual species to whole genera.</title>
        <authorList>
            <person name="Goeker M."/>
        </authorList>
    </citation>
    <scope>NUCLEOTIDE SEQUENCE [LARGE SCALE GENOMIC DNA]</scope>
    <source>
        <strain evidence="2 3">DSM 45499</strain>
    </source>
</reference>
<sequence>MIMRKLVYLVASTIDGHIAAPGGGDPTGIWPMPPEYISYLVEEFPETLPGPAREAMGITAEGTHFDTVVEGRGSFEVGLAAGLQDAYPHLRHLVFSRTLTSEHVEVVSTDPGARVRELKQERGKDIWLVGGATLAGALYDEIDRLVVKLGPLTIGTGMPFLRHGFAQVDWRLTAYDRAGDALVITYDR</sequence>
<dbReference type="GO" id="GO:0009231">
    <property type="term" value="P:riboflavin biosynthetic process"/>
    <property type="evidence" value="ECO:0007669"/>
    <property type="project" value="InterPro"/>
</dbReference>
<accession>A0A4R7VCU8</accession>
<protein>
    <submittedName>
        <fullName evidence="2">Dihydrofolate reductase</fullName>
    </submittedName>
</protein>
<dbReference type="PANTHER" id="PTHR38011:SF11">
    <property type="entry name" value="2,5-DIAMINO-6-RIBOSYLAMINO-4(3H)-PYRIMIDINONE 5'-PHOSPHATE REDUCTASE"/>
    <property type="match status" value="1"/>
</dbReference>
<dbReference type="Pfam" id="PF01872">
    <property type="entry name" value="RibD_C"/>
    <property type="match status" value="1"/>
</dbReference>
<gene>
    <name evidence="2" type="ORF">CLV71_110126</name>
</gene>
<dbReference type="InterPro" id="IPR024072">
    <property type="entry name" value="DHFR-like_dom_sf"/>
</dbReference>
<proteinExistence type="predicted"/>
<evidence type="ECO:0000259" key="1">
    <source>
        <dbReference type="Pfam" id="PF01872"/>
    </source>
</evidence>
<dbReference type="Proteomes" id="UP000294927">
    <property type="component" value="Unassembled WGS sequence"/>
</dbReference>
<dbReference type="AlphaFoldDB" id="A0A4R7VCU8"/>
<dbReference type="GO" id="GO:0008703">
    <property type="term" value="F:5-amino-6-(5-phosphoribosylamino)uracil reductase activity"/>
    <property type="evidence" value="ECO:0007669"/>
    <property type="project" value="InterPro"/>
</dbReference>
<name>A0A4R7VCU8_9PSEU</name>
<dbReference type="InterPro" id="IPR002734">
    <property type="entry name" value="RibDG_C"/>
</dbReference>
<dbReference type="InterPro" id="IPR050765">
    <property type="entry name" value="Riboflavin_Biosynth_HTPR"/>
</dbReference>
<evidence type="ECO:0000313" key="2">
    <source>
        <dbReference type="EMBL" id="TDV46943.1"/>
    </source>
</evidence>
<comment type="caution">
    <text evidence="2">The sequence shown here is derived from an EMBL/GenBank/DDBJ whole genome shotgun (WGS) entry which is preliminary data.</text>
</comment>